<evidence type="ECO:0000313" key="1">
    <source>
        <dbReference type="EMBL" id="CAN63887.1"/>
    </source>
</evidence>
<proteinExistence type="predicted"/>
<gene>
    <name evidence="1" type="ORF">VITISV_024071</name>
</gene>
<reference evidence="1" key="1">
    <citation type="journal article" date="2007" name="PLoS ONE">
        <title>The first genome sequence of an elite grapevine cultivar (Pinot noir Vitis vinifera L.): coping with a highly heterozygous genome.</title>
        <authorList>
            <person name="Velasco R."/>
            <person name="Zharkikh A."/>
            <person name="Troggio M."/>
            <person name="Cartwright D.A."/>
            <person name="Cestaro A."/>
            <person name="Pruss D."/>
            <person name="Pindo M."/>
            <person name="FitzGerald L.M."/>
            <person name="Vezzulli S."/>
            <person name="Reid J."/>
            <person name="Malacarne G."/>
            <person name="Iliev D."/>
            <person name="Coppola G."/>
            <person name="Wardell B."/>
            <person name="Micheletti D."/>
            <person name="Macalma T."/>
            <person name="Facci M."/>
            <person name="Mitchell J.T."/>
            <person name="Perazzolli M."/>
            <person name="Eldredge G."/>
            <person name="Gatto P."/>
            <person name="Oyzerski R."/>
            <person name="Moretto M."/>
            <person name="Gutin N."/>
            <person name="Stefanini M."/>
            <person name="Chen Y."/>
            <person name="Segala C."/>
            <person name="Davenport C."/>
            <person name="Dematte L."/>
            <person name="Mraz A."/>
            <person name="Battilana J."/>
            <person name="Stormo K."/>
            <person name="Costa F."/>
            <person name="Tao Q."/>
            <person name="Si-Ammour A."/>
            <person name="Harkins T."/>
            <person name="Lackey A."/>
            <person name="Perbost C."/>
            <person name="Taillon B."/>
            <person name="Stella A."/>
            <person name="Solovyev V."/>
            <person name="Fawcett J.A."/>
            <person name="Sterck L."/>
            <person name="Vandepoele K."/>
            <person name="Grando S.M."/>
            <person name="Toppo S."/>
            <person name="Moser C."/>
            <person name="Lanchbury J."/>
            <person name="Bogden R."/>
            <person name="Skolnick M."/>
            <person name="Sgaramella V."/>
            <person name="Bhatnagar S.K."/>
            <person name="Fontana P."/>
            <person name="Gutin A."/>
            <person name="Van de Peer Y."/>
            <person name="Salamini F."/>
            <person name="Viola R."/>
        </authorList>
    </citation>
    <scope>NUCLEOTIDE SEQUENCE</scope>
</reference>
<sequence length="157" mass="18047">MQIRNSSTRKMEGNDIRLVKWWSDWEMGFRGARSRPSYSHYALMPTLMWLLKPVACADWCLLLRNQRRPDIGCVLVLDAAEIEGISEVAAALELRTRLGFTGFGFHSIPRPMVSIPRNEGVNESSHRGKSSKLNLAVLLTPIRLFLYLKFFIQRLIK</sequence>
<dbReference type="EMBL" id="AM472334">
    <property type="protein sequence ID" value="CAN63887.1"/>
    <property type="molecule type" value="Genomic_DNA"/>
</dbReference>
<protein>
    <submittedName>
        <fullName evidence="1">Uncharacterized protein</fullName>
    </submittedName>
</protein>
<organism evidence="1">
    <name type="scientific">Vitis vinifera</name>
    <name type="common">Grape</name>
    <dbReference type="NCBI Taxonomy" id="29760"/>
    <lineage>
        <taxon>Eukaryota</taxon>
        <taxon>Viridiplantae</taxon>
        <taxon>Streptophyta</taxon>
        <taxon>Embryophyta</taxon>
        <taxon>Tracheophyta</taxon>
        <taxon>Spermatophyta</taxon>
        <taxon>Magnoliopsida</taxon>
        <taxon>eudicotyledons</taxon>
        <taxon>Gunneridae</taxon>
        <taxon>Pentapetalae</taxon>
        <taxon>rosids</taxon>
        <taxon>Vitales</taxon>
        <taxon>Vitaceae</taxon>
        <taxon>Viteae</taxon>
        <taxon>Vitis</taxon>
    </lineage>
</organism>
<accession>A5BV60</accession>
<dbReference type="AlphaFoldDB" id="A5BV60"/>
<name>A5BV60_VITVI</name>